<feature type="region of interest" description="Disordered" evidence="3">
    <location>
        <begin position="1"/>
        <end position="94"/>
    </location>
</feature>
<dbReference type="EMBL" id="HBNS01032084">
    <property type="protein sequence ID" value="CAE4626711.1"/>
    <property type="molecule type" value="Transcribed_RNA"/>
</dbReference>
<dbReference type="AlphaFoldDB" id="A0A6V2ITD9"/>
<feature type="compositionally biased region" description="Basic and acidic residues" evidence="3">
    <location>
        <begin position="25"/>
        <end position="44"/>
    </location>
</feature>
<gene>
    <name evidence="5" type="ORF">DBRI00130_LOCUS25145</name>
    <name evidence="6" type="ORF">DBRI00130_LOCUS25148</name>
    <name evidence="4" type="ORF">DBRI1063_LOCUS10171</name>
</gene>
<proteinExistence type="predicted"/>
<keyword evidence="2" id="KW-0804">Transcription</keyword>
<dbReference type="GO" id="GO:0000428">
    <property type="term" value="C:DNA-directed RNA polymerase complex"/>
    <property type="evidence" value="ECO:0007669"/>
    <property type="project" value="UniProtKB-KW"/>
</dbReference>
<organism evidence="6">
    <name type="scientific">Ditylum brightwellii</name>
    <dbReference type="NCBI Taxonomy" id="49249"/>
    <lineage>
        <taxon>Eukaryota</taxon>
        <taxon>Sar</taxon>
        <taxon>Stramenopiles</taxon>
        <taxon>Ochrophyta</taxon>
        <taxon>Bacillariophyta</taxon>
        <taxon>Mediophyceae</taxon>
        <taxon>Lithodesmiophycidae</taxon>
        <taxon>Lithodesmiales</taxon>
        <taxon>Lithodesmiaceae</taxon>
        <taxon>Ditylum</taxon>
    </lineage>
</organism>
<evidence type="ECO:0000313" key="4">
    <source>
        <dbReference type="EMBL" id="CAD9328358.1"/>
    </source>
</evidence>
<dbReference type="EMBL" id="HBNS01032088">
    <property type="protein sequence ID" value="CAE4626717.1"/>
    <property type="molecule type" value="Transcribed_RNA"/>
</dbReference>
<keyword evidence="1" id="KW-0240">DNA-directed RNA polymerase</keyword>
<feature type="compositionally biased region" description="Basic residues" evidence="3">
    <location>
        <begin position="10"/>
        <end position="24"/>
    </location>
</feature>
<accession>A0A6V2ITD9</accession>
<evidence type="ECO:0000256" key="1">
    <source>
        <dbReference type="ARBA" id="ARBA00022478"/>
    </source>
</evidence>
<evidence type="ECO:0000256" key="2">
    <source>
        <dbReference type="ARBA" id="ARBA00023163"/>
    </source>
</evidence>
<dbReference type="EMBL" id="HBGN01015839">
    <property type="protein sequence ID" value="CAD9328358.1"/>
    <property type="molecule type" value="Transcribed_RNA"/>
</dbReference>
<evidence type="ECO:0000313" key="5">
    <source>
        <dbReference type="EMBL" id="CAE4626711.1"/>
    </source>
</evidence>
<sequence>MGKTSEKENKKAHKKESKRKRRRSNSHEDDDKAKTTTPKVKVEENGDNIKQTMTKSVPKTPTSDQNNKKAKKADTPSSSPIAQKKDNGKSQQEAMEHSAFFNKKIQLVVSLLPSALSDVVQSVTKLISNSMLLRFNDSMDGILLAFDSVKICKTKKKTVGGYIMNEMPHIHYNVEMNALIFSPKIGMRVSTYLYIFV</sequence>
<evidence type="ECO:0000313" key="6">
    <source>
        <dbReference type="EMBL" id="CAE4626717.1"/>
    </source>
</evidence>
<dbReference type="Gene3D" id="3.30.1490.120">
    <property type="entry name" value="RNA polymerase Rpb7-like, N-terminal domain"/>
    <property type="match status" value="1"/>
</dbReference>
<feature type="compositionally biased region" description="Polar residues" evidence="3">
    <location>
        <begin position="48"/>
        <end position="65"/>
    </location>
</feature>
<reference evidence="6" key="1">
    <citation type="submission" date="2021-01" db="EMBL/GenBank/DDBJ databases">
        <authorList>
            <person name="Corre E."/>
            <person name="Pelletier E."/>
            <person name="Niang G."/>
            <person name="Scheremetjew M."/>
            <person name="Finn R."/>
            <person name="Kale V."/>
            <person name="Holt S."/>
            <person name="Cochrane G."/>
            <person name="Meng A."/>
            <person name="Brown T."/>
            <person name="Cohen L."/>
        </authorList>
    </citation>
    <scope>NUCLEOTIDE SEQUENCE</scope>
    <source>
        <strain evidence="6">GSO104</strain>
        <strain evidence="4">Pop2</strain>
    </source>
</reference>
<protein>
    <submittedName>
        <fullName evidence="6">Uncharacterized protein</fullName>
    </submittedName>
</protein>
<evidence type="ECO:0000256" key="3">
    <source>
        <dbReference type="SAM" id="MobiDB-lite"/>
    </source>
</evidence>
<dbReference type="InterPro" id="IPR036898">
    <property type="entry name" value="RNA_pol_Rpb7-like_N_sf"/>
</dbReference>
<name>A0A6V2ITD9_9STRA</name>